<comment type="function">
    <text evidence="11">Component of the F(0) channel, it forms part of the peripheral stalk, linking F(1) to F(0).</text>
</comment>
<evidence type="ECO:0000256" key="5">
    <source>
        <dbReference type="ARBA" id="ARBA00022989"/>
    </source>
</evidence>
<keyword evidence="11" id="KW-1003">Cell membrane</keyword>
<evidence type="ECO:0000256" key="11">
    <source>
        <dbReference type="HAMAP-Rule" id="MF_01398"/>
    </source>
</evidence>
<organism evidence="13 14">
    <name type="scientific">Candidatus Scatenecus faecavium</name>
    <dbReference type="NCBI Taxonomy" id="2840915"/>
    <lineage>
        <taxon>Bacteria</taxon>
        <taxon>Candidatus Scatenecus</taxon>
    </lineage>
</organism>
<comment type="subcellular location">
    <subcellularLocation>
        <location evidence="11">Cell membrane</location>
        <topology evidence="11">Single-pass membrane protein</topology>
    </subcellularLocation>
    <subcellularLocation>
        <location evidence="10">Endomembrane system</location>
        <topology evidence="10">Single-pass membrane protein</topology>
    </subcellularLocation>
</comment>
<evidence type="ECO:0000256" key="6">
    <source>
        <dbReference type="ARBA" id="ARBA00023065"/>
    </source>
</evidence>
<comment type="subunit">
    <text evidence="11">F-type ATPases have 2 components, F(1) - the catalytic core - and F(0) - the membrane proton channel. F(1) has five subunits: alpha(3), beta(3), gamma(1), delta(1), epsilon(1). F(0) has three main subunits: a(1), b(2) and c(10-14). The alpha and beta chains form an alternating ring which encloses part of the gamma chain. F(1) is attached to F(0) by a central stalk formed by the gamma and epsilon chains, while a peripheral stalk is formed by the delta and b chains.</text>
</comment>
<keyword evidence="6 11" id="KW-0406">Ion transport</keyword>
<evidence type="ECO:0000313" key="14">
    <source>
        <dbReference type="Proteomes" id="UP000824139"/>
    </source>
</evidence>
<keyword evidence="3 11" id="KW-0812">Transmembrane</keyword>
<sequence>MDEIIKIWDIIVKSNTFNFAILVIIFAIAASKLNLGEKIEHIKSEIIKSIENAKSEKENAVKFLQKAQSDVANLDNEVHERLNKAELQAKNTARQIMEAAGEKAARYEAGILRAIEAEEKTAAASLSKQTAKASVELAKEHIKQTLNNNPELHAKFINEGIDELDRIKLL</sequence>
<reference evidence="13" key="2">
    <citation type="journal article" date="2021" name="PeerJ">
        <title>Extensive microbial diversity within the chicken gut microbiome revealed by metagenomics and culture.</title>
        <authorList>
            <person name="Gilroy R."/>
            <person name="Ravi A."/>
            <person name="Getino M."/>
            <person name="Pursley I."/>
            <person name="Horton D.L."/>
            <person name="Alikhan N.F."/>
            <person name="Baker D."/>
            <person name="Gharbi K."/>
            <person name="Hall N."/>
            <person name="Watson M."/>
            <person name="Adriaenssens E.M."/>
            <person name="Foster-Nyarko E."/>
            <person name="Jarju S."/>
            <person name="Secka A."/>
            <person name="Antonio M."/>
            <person name="Oren A."/>
            <person name="Chaudhuri R.R."/>
            <person name="La Ragione R."/>
            <person name="Hildebrand F."/>
            <person name="Pallen M.J."/>
        </authorList>
    </citation>
    <scope>NUCLEOTIDE SEQUENCE</scope>
    <source>
        <strain evidence="13">CHK152-2994</strain>
    </source>
</reference>
<dbReference type="GO" id="GO:0046933">
    <property type="term" value="F:proton-transporting ATP synthase activity, rotational mechanism"/>
    <property type="evidence" value="ECO:0007669"/>
    <property type="project" value="UniProtKB-UniRule"/>
</dbReference>
<dbReference type="HAMAP" id="MF_01398">
    <property type="entry name" value="ATP_synth_b_bprime"/>
    <property type="match status" value="1"/>
</dbReference>
<comment type="caution">
    <text evidence="13">The sequence shown here is derived from an EMBL/GenBank/DDBJ whole genome shotgun (WGS) entry which is preliminary data.</text>
</comment>
<evidence type="ECO:0000256" key="3">
    <source>
        <dbReference type="ARBA" id="ARBA00022692"/>
    </source>
</evidence>
<protein>
    <recommendedName>
        <fullName evidence="11">ATP synthase subunit b</fullName>
    </recommendedName>
    <alternativeName>
        <fullName evidence="11">ATP synthase F(0) sector subunit b</fullName>
    </alternativeName>
    <alternativeName>
        <fullName evidence="11">ATPase subunit I</fullName>
    </alternativeName>
    <alternativeName>
        <fullName evidence="11">F-type ATPase subunit b</fullName>
        <shortName evidence="11">F-ATPase subunit b</shortName>
    </alternativeName>
</protein>
<dbReference type="GO" id="GO:0012505">
    <property type="term" value="C:endomembrane system"/>
    <property type="evidence" value="ECO:0007669"/>
    <property type="project" value="UniProtKB-SubCell"/>
</dbReference>
<dbReference type="AlphaFoldDB" id="A0A9D1K453"/>
<keyword evidence="8 11" id="KW-0066">ATP synthesis</keyword>
<evidence type="ECO:0000256" key="1">
    <source>
        <dbReference type="ARBA" id="ARBA00022448"/>
    </source>
</evidence>
<accession>A0A9D1K453</accession>
<reference evidence="13" key="1">
    <citation type="submission" date="2020-10" db="EMBL/GenBank/DDBJ databases">
        <authorList>
            <person name="Gilroy R."/>
        </authorList>
    </citation>
    <scope>NUCLEOTIDE SEQUENCE</scope>
    <source>
        <strain evidence="13">CHK152-2994</strain>
    </source>
</reference>
<evidence type="ECO:0000313" key="13">
    <source>
        <dbReference type="EMBL" id="HIS82748.1"/>
    </source>
</evidence>
<keyword evidence="12" id="KW-0175">Coiled coil</keyword>
<comment type="similarity">
    <text evidence="11">Belongs to the ATPase B chain family.</text>
</comment>
<dbReference type="CDD" id="cd06503">
    <property type="entry name" value="ATP-synt_Fo_b"/>
    <property type="match status" value="1"/>
</dbReference>
<keyword evidence="2 11" id="KW-0138">CF(0)</keyword>
<feature type="transmembrane region" description="Helical" evidence="11">
    <location>
        <begin position="16"/>
        <end position="35"/>
    </location>
</feature>
<keyword evidence="4 11" id="KW-0375">Hydrogen ion transport</keyword>
<dbReference type="Proteomes" id="UP000824139">
    <property type="component" value="Unassembled WGS sequence"/>
</dbReference>
<comment type="function">
    <text evidence="9 11">F(1)F(0) ATP synthase produces ATP from ADP in the presence of a proton or sodium gradient. F-type ATPases consist of two structural domains, F(1) containing the extramembraneous catalytic core and F(0) containing the membrane proton channel, linked together by a central stalk and a peripheral stalk. During catalysis, ATP synthesis in the catalytic domain of F(1) is coupled via a rotary mechanism of the central stalk subunits to proton translocation.</text>
</comment>
<evidence type="ECO:0000256" key="12">
    <source>
        <dbReference type="SAM" id="Coils"/>
    </source>
</evidence>
<name>A0A9D1K453_9BACT</name>
<evidence type="ECO:0000256" key="10">
    <source>
        <dbReference type="ARBA" id="ARBA00037847"/>
    </source>
</evidence>
<feature type="coiled-coil region" evidence="12">
    <location>
        <begin position="47"/>
        <end position="102"/>
    </location>
</feature>
<evidence type="ECO:0000256" key="4">
    <source>
        <dbReference type="ARBA" id="ARBA00022781"/>
    </source>
</evidence>
<evidence type="ECO:0000256" key="7">
    <source>
        <dbReference type="ARBA" id="ARBA00023136"/>
    </source>
</evidence>
<dbReference type="EMBL" id="DVJO01000086">
    <property type="protein sequence ID" value="HIS82748.1"/>
    <property type="molecule type" value="Genomic_DNA"/>
</dbReference>
<gene>
    <name evidence="11" type="primary">atpF</name>
    <name evidence="13" type="ORF">IAD41_03995</name>
</gene>
<keyword evidence="1 11" id="KW-0813">Transport</keyword>
<evidence type="ECO:0000256" key="9">
    <source>
        <dbReference type="ARBA" id="ARBA00025198"/>
    </source>
</evidence>
<evidence type="ECO:0000256" key="2">
    <source>
        <dbReference type="ARBA" id="ARBA00022547"/>
    </source>
</evidence>
<dbReference type="GO" id="GO:0045259">
    <property type="term" value="C:proton-transporting ATP synthase complex"/>
    <property type="evidence" value="ECO:0007669"/>
    <property type="project" value="UniProtKB-KW"/>
</dbReference>
<keyword evidence="7 11" id="KW-0472">Membrane</keyword>
<dbReference type="InterPro" id="IPR002146">
    <property type="entry name" value="ATP_synth_b/b'su_bac/chlpt"/>
</dbReference>
<proteinExistence type="inferred from homology"/>
<evidence type="ECO:0000256" key="8">
    <source>
        <dbReference type="ARBA" id="ARBA00023310"/>
    </source>
</evidence>
<dbReference type="GO" id="GO:0005886">
    <property type="term" value="C:plasma membrane"/>
    <property type="evidence" value="ECO:0007669"/>
    <property type="project" value="UniProtKB-SubCell"/>
</dbReference>
<keyword evidence="5 11" id="KW-1133">Transmembrane helix</keyword>